<dbReference type="GO" id="GO:0005737">
    <property type="term" value="C:cytoplasm"/>
    <property type="evidence" value="ECO:0007669"/>
    <property type="project" value="UniProtKB-SubCell"/>
</dbReference>
<keyword evidence="4 6" id="KW-0133">Cell shape</keyword>
<reference evidence="7 8" key="1">
    <citation type="submission" date="2011-11" db="EMBL/GenBank/DDBJ databases">
        <title>Complete sequence of Spirochaeta sp. grapes.</title>
        <authorList>
            <consortium name="US DOE Joint Genome Institute"/>
            <person name="Lucas S."/>
            <person name="Han J."/>
            <person name="Lapidus A."/>
            <person name="Cheng J.-F."/>
            <person name="Goodwin L."/>
            <person name="Pitluck S."/>
            <person name="Peters L."/>
            <person name="Ovchinnikova G."/>
            <person name="Munk A.C."/>
            <person name="Detter J.C."/>
            <person name="Han C."/>
            <person name="Tapia R."/>
            <person name="Land M."/>
            <person name="Hauser L."/>
            <person name="Kyrpides N."/>
            <person name="Ivanova N."/>
            <person name="Pagani I."/>
            <person name="Ritalahtilisa K."/>
            <person name="Loeffler F."/>
            <person name="Woyke T."/>
        </authorList>
    </citation>
    <scope>NUCLEOTIDE SEQUENCE [LARGE SCALE GENOMIC DNA]</scope>
    <source>
        <strain evidence="8">ATCC BAA-1885 / DSM 22778 / Grapes</strain>
    </source>
</reference>
<comment type="caution">
    <text evidence="6">Lacks conserved residue(s) required for the propagation of feature annotation.</text>
</comment>
<evidence type="ECO:0000256" key="4">
    <source>
        <dbReference type="ARBA" id="ARBA00022960"/>
    </source>
</evidence>
<dbReference type="GO" id="GO:0000902">
    <property type="term" value="P:cell morphogenesis"/>
    <property type="evidence" value="ECO:0007669"/>
    <property type="project" value="InterPro"/>
</dbReference>
<dbReference type="KEGG" id="sgp:SpiGrapes_2233"/>
<dbReference type="InterPro" id="IPR056546">
    <property type="entry name" value="MreB_MamK-like"/>
</dbReference>
<dbReference type="InterPro" id="IPR004753">
    <property type="entry name" value="MreB"/>
</dbReference>
<comment type="subunit">
    <text evidence="6">Forms polymers.</text>
</comment>
<dbReference type="STRING" id="158190.SpiGrapes_2233"/>
<dbReference type="Proteomes" id="UP000005632">
    <property type="component" value="Chromosome"/>
</dbReference>
<dbReference type="SUPFAM" id="SSF53067">
    <property type="entry name" value="Actin-like ATPase domain"/>
    <property type="match status" value="2"/>
</dbReference>
<evidence type="ECO:0000313" key="7">
    <source>
        <dbReference type="EMBL" id="AEV30009.1"/>
    </source>
</evidence>
<gene>
    <name evidence="6" type="primary">mreB</name>
    <name evidence="7" type="ordered locus">SpiGrapes_2233</name>
</gene>
<evidence type="ECO:0000256" key="2">
    <source>
        <dbReference type="ARBA" id="ARBA00022741"/>
    </source>
</evidence>
<dbReference type="eggNOG" id="COG1077">
    <property type="taxonomic scope" value="Bacteria"/>
</dbReference>
<evidence type="ECO:0000313" key="8">
    <source>
        <dbReference type="Proteomes" id="UP000005632"/>
    </source>
</evidence>
<keyword evidence="8" id="KW-1185">Reference proteome</keyword>
<dbReference type="GO" id="GO:0008360">
    <property type="term" value="P:regulation of cell shape"/>
    <property type="evidence" value="ECO:0007669"/>
    <property type="project" value="UniProtKB-UniRule"/>
</dbReference>
<dbReference type="Pfam" id="PF06723">
    <property type="entry name" value="MreB_Mbl"/>
    <property type="match status" value="1"/>
</dbReference>
<comment type="similarity">
    <text evidence="5 6">Belongs to the FtsA/MreB family.</text>
</comment>
<dbReference type="PRINTS" id="PR01652">
    <property type="entry name" value="SHAPEPROTEIN"/>
</dbReference>
<dbReference type="PANTHER" id="PTHR42749:SF1">
    <property type="entry name" value="CELL SHAPE-DETERMINING PROTEIN MREB"/>
    <property type="match status" value="1"/>
</dbReference>
<dbReference type="RefSeq" id="WP_014270850.1">
    <property type="nucleotide sequence ID" value="NC_016633.1"/>
</dbReference>
<evidence type="ECO:0000256" key="5">
    <source>
        <dbReference type="ARBA" id="ARBA00023458"/>
    </source>
</evidence>
<dbReference type="HAMAP" id="MF_02207">
    <property type="entry name" value="MreB"/>
    <property type="match status" value="1"/>
</dbReference>
<dbReference type="InterPro" id="IPR043129">
    <property type="entry name" value="ATPase_NBD"/>
</dbReference>
<dbReference type="AlphaFoldDB" id="G8QS11"/>
<proteinExistence type="inferred from homology"/>
<feature type="binding site" evidence="6">
    <location>
        <begin position="158"/>
        <end position="160"/>
    </location>
    <ligand>
        <name>ATP</name>
        <dbReference type="ChEBI" id="CHEBI:30616"/>
    </ligand>
</feature>
<dbReference type="GO" id="GO:0005524">
    <property type="term" value="F:ATP binding"/>
    <property type="evidence" value="ECO:0007669"/>
    <property type="project" value="UniProtKB-KW"/>
</dbReference>
<evidence type="ECO:0000256" key="1">
    <source>
        <dbReference type="ARBA" id="ARBA00022490"/>
    </source>
</evidence>
<keyword evidence="2 6" id="KW-0547">Nucleotide-binding</keyword>
<keyword evidence="1 6" id="KW-0963">Cytoplasm</keyword>
<dbReference type="NCBIfam" id="NF010539">
    <property type="entry name" value="PRK13927.1"/>
    <property type="match status" value="1"/>
</dbReference>
<accession>G8QS11</accession>
<evidence type="ECO:0000256" key="3">
    <source>
        <dbReference type="ARBA" id="ARBA00022840"/>
    </source>
</evidence>
<comment type="function">
    <text evidence="6">Forms membrane-associated dynamic filaments that are essential for cell shape determination. Acts by regulating cell wall synthesis and cell elongation, and thus cell shape. A feedback loop between cell geometry and MreB localization may maintain elongated cell shape by targeting cell wall growth to regions of negative cell wall curvature.</text>
</comment>
<dbReference type="CDD" id="cd10225">
    <property type="entry name" value="ASKHA_NBD_MreB-like"/>
    <property type="match status" value="1"/>
</dbReference>
<keyword evidence="3 6" id="KW-0067">ATP-binding</keyword>
<name>G8QS11_SPHPG</name>
<organism evidence="7 8">
    <name type="scientific">Sphaerochaeta pleomorpha (strain ATCC BAA-1885 / DSM 22778 / Grapes)</name>
    <dbReference type="NCBI Taxonomy" id="158190"/>
    <lineage>
        <taxon>Bacteria</taxon>
        <taxon>Pseudomonadati</taxon>
        <taxon>Spirochaetota</taxon>
        <taxon>Spirochaetia</taxon>
        <taxon>Spirochaetales</taxon>
        <taxon>Sphaerochaetaceae</taxon>
        <taxon>Sphaerochaeta</taxon>
    </lineage>
</organism>
<dbReference type="EMBL" id="CP003155">
    <property type="protein sequence ID" value="AEV30009.1"/>
    <property type="molecule type" value="Genomic_DNA"/>
</dbReference>
<evidence type="ECO:0000256" key="6">
    <source>
        <dbReference type="HAMAP-Rule" id="MF_02207"/>
    </source>
</evidence>
<dbReference type="HOGENOM" id="CLU_052037_0_1_12"/>
<dbReference type="Gene3D" id="3.30.420.40">
    <property type="match status" value="2"/>
</dbReference>
<comment type="subcellular location">
    <subcellularLocation>
        <location evidence="6">Cytoplasm</location>
    </subcellularLocation>
    <text evidence="6">Membrane-associated.</text>
</comment>
<sequence length="340" mass="36672">MDKNNLSVGIDLGTSNLLIYVEGQGTLFNEPSIIAIDRATKKVICVGNDAAKLVGKTHDKFDVIRPLQGGVISDINLIQEILLFTLNRIFSSEIGVIKKLVICIPSEITNTEKEAIVELGHNLGIENTIIEQEIKAAALGSGIDIFAPKGYMIVDIGGGTTDFGILSLGDVVLSKSIKIAGDYFDKQIIDHVKLIHKLEIGLQTAEETKILLASLTGPYPTTEEGETLSYEAMGRDLITGLPRSTIIGAKEIREVLLNCFDPIKSVLLSTLEETPPELSGDLVDSGILLSGGCSQIPGLTTYIEEIAKVPVRLSEVPLTAVVDGCKKLLKMTSKYFYSEV</sequence>
<protein>
    <recommendedName>
        <fullName evidence="6">Cell shape-determining protein MreB</fullName>
    </recommendedName>
</protein>
<dbReference type="PANTHER" id="PTHR42749">
    <property type="entry name" value="CELL SHAPE-DETERMINING PROTEIN MREB"/>
    <property type="match status" value="1"/>
</dbReference>